<evidence type="ECO:0000313" key="2">
    <source>
        <dbReference type="Proteomes" id="UP001056756"/>
    </source>
</evidence>
<dbReference type="AlphaFoldDB" id="A0A9J6ZEQ5"/>
<dbReference type="Pfam" id="PF23857">
    <property type="entry name" value="Phage_TAC_19"/>
    <property type="match status" value="1"/>
</dbReference>
<dbReference type="EMBL" id="CP097899">
    <property type="protein sequence ID" value="URN94557.1"/>
    <property type="molecule type" value="Genomic_DNA"/>
</dbReference>
<dbReference type="KEGG" id="plig:NAG76_22530"/>
<reference evidence="1" key="1">
    <citation type="submission" date="2022-05" db="EMBL/GenBank/DDBJ databases">
        <title>Novel bacterial taxa in a minimal lignocellulolytic consortium and its capacity to transform plastics disclosed by genome-resolved metagenomics.</title>
        <authorList>
            <person name="Rodriguez C.A.D."/>
            <person name="Diaz-Garcia L."/>
            <person name="Herrera K."/>
            <person name="Tarazona N.A."/>
            <person name="Sproer C."/>
            <person name="Overmann J."/>
            <person name="Jimenez D.J."/>
        </authorList>
    </citation>
    <scope>NUCLEOTIDE SEQUENCE</scope>
    <source>
        <strain evidence="1">MAG5</strain>
    </source>
</reference>
<dbReference type="InterPro" id="IPR057006">
    <property type="entry name" value="Phage_TAC_19"/>
</dbReference>
<dbReference type="Proteomes" id="UP001056756">
    <property type="component" value="Chromosome"/>
</dbReference>
<sequence>MIKVTLRIAEGTNKDYVQEFISGRMFRRTIAMQTILKGEVTEETLDSLVSFVVDLFEKQFTTDQFYDGVASDKLIEVIVNCISGVTSGVSKSNDSTDPN</sequence>
<organism evidence="1 2">
    <name type="scientific">Candidatus Pristimantibacillus lignocellulolyticus</name>
    <dbReference type="NCBI Taxonomy" id="2994561"/>
    <lineage>
        <taxon>Bacteria</taxon>
        <taxon>Bacillati</taxon>
        <taxon>Bacillota</taxon>
        <taxon>Bacilli</taxon>
        <taxon>Bacillales</taxon>
        <taxon>Paenibacillaceae</taxon>
        <taxon>Candidatus Pristimantibacillus</taxon>
    </lineage>
</organism>
<name>A0A9J6ZEQ5_9BACL</name>
<dbReference type="NCBIfam" id="NF047360">
    <property type="entry name" value="tail_chap_PVL"/>
    <property type="match status" value="1"/>
</dbReference>
<accession>A0A9J6ZEQ5</accession>
<protein>
    <submittedName>
        <fullName evidence="1">Uncharacterized protein</fullName>
    </submittedName>
</protein>
<gene>
    <name evidence="1" type="ORF">NAG76_22530</name>
</gene>
<proteinExistence type="predicted"/>
<evidence type="ECO:0000313" key="1">
    <source>
        <dbReference type="EMBL" id="URN94557.1"/>
    </source>
</evidence>